<organism evidence="1 2">
    <name type="scientific">Pistacia atlantica</name>
    <dbReference type="NCBI Taxonomy" id="434234"/>
    <lineage>
        <taxon>Eukaryota</taxon>
        <taxon>Viridiplantae</taxon>
        <taxon>Streptophyta</taxon>
        <taxon>Embryophyta</taxon>
        <taxon>Tracheophyta</taxon>
        <taxon>Spermatophyta</taxon>
        <taxon>Magnoliopsida</taxon>
        <taxon>eudicotyledons</taxon>
        <taxon>Gunneridae</taxon>
        <taxon>Pentapetalae</taxon>
        <taxon>rosids</taxon>
        <taxon>malvids</taxon>
        <taxon>Sapindales</taxon>
        <taxon>Anacardiaceae</taxon>
        <taxon>Pistacia</taxon>
    </lineage>
</organism>
<gene>
    <name evidence="1" type="ORF">Patl1_10872</name>
</gene>
<accession>A0ACC1A8S7</accession>
<evidence type="ECO:0000313" key="2">
    <source>
        <dbReference type="Proteomes" id="UP001164250"/>
    </source>
</evidence>
<name>A0ACC1A8S7_9ROSI</name>
<keyword evidence="2" id="KW-1185">Reference proteome</keyword>
<sequence length="121" mass="13497">MATQKPNVGEETLGPWMFVHESLCRRGSPGKFSSGFKGKDDIDRVGLVEEERHNPKVAIDVQAMPQQKEGFPRTFAKTCGSEDPRSSKPPEEYGSMNLEIARPVKPSVEKEIHMEVDNQGI</sequence>
<dbReference type="EMBL" id="CM047908">
    <property type="protein sequence ID" value="KAJ0082201.1"/>
    <property type="molecule type" value="Genomic_DNA"/>
</dbReference>
<comment type="caution">
    <text evidence="1">The sequence shown here is derived from an EMBL/GenBank/DDBJ whole genome shotgun (WGS) entry which is preliminary data.</text>
</comment>
<evidence type="ECO:0000313" key="1">
    <source>
        <dbReference type="EMBL" id="KAJ0082201.1"/>
    </source>
</evidence>
<reference evidence="2" key="1">
    <citation type="journal article" date="2023" name="G3 (Bethesda)">
        <title>Genome assembly and association tests identify interacting loci associated with vigor, precocity, and sex in interspecific pistachio rootstocks.</title>
        <authorList>
            <person name="Palmer W."/>
            <person name="Jacygrad E."/>
            <person name="Sagayaradj S."/>
            <person name="Cavanaugh K."/>
            <person name="Han R."/>
            <person name="Bertier L."/>
            <person name="Beede B."/>
            <person name="Kafkas S."/>
            <person name="Golino D."/>
            <person name="Preece J."/>
            <person name="Michelmore R."/>
        </authorList>
    </citation>
    <scope>NUCLEOTIDE SEQUENCE [LARGE SCALE GENOMIC DNA]</scope>
</reference>
<dbReference type="Proteomes" id="UP001164250">
    <property type="component" value="Chromosome 12"/>
</dbReference>
<proteinExistence type="predicted"/>
<protein>
    <submittedName>
        <fullName evidence="1">Uncharacterized protein</fullName>
    </submittedName>
</protein>